<evidence type="ECO:0000313" key="1">
    <source>
        <dbReference type="EMBL" id="CAD8116673.1"/>
    </source>
</evidence>
<gene>
    <name evidence="1" type="ORF">PPRIM_AZ9-3.1.T1760033</name>
</gene>
<reference evidence="1" key="1">
    <citation type="submission" date="2021-01" db="EMBL/GenBank/DDBJ databases">
        <authorList>
            <consortium name="Genoscope - CEA"/>
            <person name="William W."/>
        </authorList>
    </citation>
    <scope>NUCLEOTIDE SEQUENCE</scope>
</reference>
<sequence length="85" mass="10450">MQVIKNETVQQLVHRSQYNKIVWQSSNPYNKRRQYKFKNAYYTQRYQLRAYICKDIKRQLGISTTWMGMDLRFIAQTCPKFLMFN</sequence>
<name>A0A8S1QLR9_PARPR</name>
<proteinExistence type="predicted"/>
<dbReference type="Proteomes" id="UP000688137">
    <property type="component" value="Unassembled WGS sequence"/>
</dbReference>
<protein>
    <submittedName>
        <fullName evidence="1">Uncharacterized protein</fullName>
    </submittedName>
</protein>
<evidence type="ECO:0000313" key="2">
    <source>
        <dbReference type="Proteomes" id="UP000688137"/>
    </source>
</evidence>
<comment type="caution">
    <text evidence="1">The sequence shown here is derived from an EMBL/GenBank/DDBJ whole genome shotgun (WGS) entry which is preliminary data.</text>
</comment>
<dbReference type="EMBL" id="CAJJDM010000185">
    <property type="protein sequence ID" value="CAD8116673.1"/>
    <property type="molecule type" value="Genomic_DNA"/>
</dbReference>
<keyword evidence="2" id="KW-1185">Reference proteome</keyword>
<dbReference type="AlphaFoldDB" id="A0A8S1QLR9"/>
<accession>A0A8S1QLR9</accession>
<organism evidence="1 2">
    <name type="scientific">Paramecium primaurelia</name>
    <dbReference type="NCBI Taxonomy" id="5886"/>
    <lineage>
        <taxon>Eukaryota</taxon>
        <taxon>Sar</taxon>
        <taxon>Alveolata</taxon>
        <taxon>Ciliophora</taxon>
        <taxon>Intramacronucleata</taxon>
        <taxon>Oligohymenophorea</taxon>
        <taxon>Peniculida</taxon>
        <taxon>Parameciidae</taxon>
        <taxon>Paramecium</taxon>
    </lineage>
</organism>